<feature type="domain" description="L,D-TPase catalytic" evidence="8">
    <location>
        <begin position="287"/>
        <end position="438"/>
    </location>
</feature>
<dbReference type="CDD" id="cd16913">
    <property type="entry name" value="YkuD_like"/>
    <property type="match status" value="1"/>
</dbReference>
<dbReference type="InterPro" id="IPR045380">
    <property type="entry name" value="LD_TPept_scaffold_dom"/>
</dbReference>
<organism evidence="9 10">
    <name type="scientific">Flavobacterium keumense</name>
    <dbReference type="NCBI Taxonomy" id="1306518"/>
    <lineage>
        <taxon>Bacteria</taxon>
        <taxon>Pseudomonadati</taxon>
        <taxon>Bacteroidota</taxon>
        <taxon>Flavobacteriia</taxon>
        <taxon>Flavobacteriales</taxon>
        <taxon>Flavobacteriaceae</taxon>
        <taxon>Flavobacterium</taxon>
    </lineage>
</organism>
<evidence type="ECO:0000256" key="5">
    <source>
        <dbReference type="ARBA" id="ARBA00022984"/>
    </source>
</evidence>
<keyword evidence="4 7" id="KW-0133">Cell shape</keyword>
<keyword evidence="5 7" id="KW-0573">Peptidoglycan synthesis</keyword>
<dbReference type="Proteomes" id="UP001232117">
    <property type="component" value="Chromosome"/>
</dbReference>
<evidence type="ECO:0000256" key="3">
    <source>
        <dbReference type="ARBA" id="ARBA00022679"/>
    </source>
</evidence>
<dbReference type="InterPro" id="IPR036365">
    <property type="entry name" value="PGBD-like_sf"/>
</dbReference>
<evidence type="ECO:0000259" key="8">
    <source>
        <dbReference type="PROSITE" id="PS52029"/>
    </source>
</evidence>
<dbReference type="InterPro" id="IPR052905">
    <property type="entry name" value="LD-transpeptidase_YkuD-like"/>
</dbReference>
<feature type="active site" description="Proton donor/acceptor" evidence="7">
    <location>
        <position position="397"/>
    </location>
</feature>
<evidence type="ECO:0000256" key="2">
    <source>
        <dbReference type="ARBA" id="ARBA00005992"/>
    </source>
</evidence>
<dbReference type="PROSITE" id="PS52029">
    <property type="entry name" value="LD_TPASE"/>
    <property type="match status" value="1"/>
</dbReference>
<dbReference type="InterPro" id="IPR036366">
    <property type="entry name" value="PGBDSf"/>
</dbReference>
<evidence type="ECO:0000313" key="10">
    <source>
        <dbReference type="Proteomes" id="UP001232117"/>
    </source>
</evidence>
<keyword evidence="6 7" id="KW-0961">Cell wall biogenesis/degradation</keyword>
<dbReference type="SUPFAM" id="SSF141523">
    <property type="entry name" value="L,D-transpeptidase catalytic domain-like"/>
    <property type="match status" value="1"/>
</dbReference>
<evidence type="ECO:0000256" key="7">
    <source>
        <dbReference type="PROSITE-ProRule" id="PRU01373"/>
    </source>
</evidence>
<dbReference type="InterPro" id="IPR005490">
    <property type="entry name" value="LD_TPept_cat_dom"/>
</dbReference>
<keyword evidence="10" id="KW-1185">Reference proteome</keyword>
<dbReference type="RefSeq" id="WP_264533936.1">
    <property type="nucleotide sequence ID" value="NZ_CP092332.1"/>
</dbReference>
<dbReference type="Pfam" id="PF20142">
    <property type="entry name" value="Scaffold"/>
    <property type="match status" value="1"/>
</dbReference>
<evidence type="ECO:0000313" key="9">
    <source>
        <dbReference type="EMBL" id="WGK95460.1"/>
    </source>
</evidence>
<accession>A0ABY8N734</accession>
<evidence type="ECO:0000256" key="1">
    <source>
        <dbReference type="ARBA" id="ARBA00004752"/>
    </source>
</evidence>
<dbReference type="PANTHER" id="PTHR41533:SF2">
    <property type="entry name" value="BLR7131 PROTEIN"/>
    <property type="match status" value="1"/>
</dbReference>
<comment type="similarity">
    <text evidence="2">Belongs to the YkuD family.</text>
</comment>
<sequence length="496" mass="58096">MKASFPKDKLTLSAFDSTLVATFFNQYPELKKYQNEVVSLYQKQHYNYIWFDQKGIKEVGYLLYNKVSNLSSEGISATIPYQNQLDTLFQEEVNKQNPEVNSELLISCMYFFYTDKVYKGLDVEKSNQLGWYLPRKKQSYINYLDSILANPSLIDKDEREVLGQYYRLREVLKKYRLIEKEPWNIILFDSGGTQLKMGDHSEAIIQIRNRLYLLGDLKSNSKSDFYDSTLAKGIENYKKRNGLENNTIISKSTLAHLNIPIADRIKTIIVNMERCRWFSSPFTTSKTFIFINIPAYQLRFFENGKIALESKVVVGKAMNKTVVFSAEMKYIVFSPYWNIPKNILYKEVLPAIEKNPNYLSENDMEWYEGGIRQRPGQKNALGVVKFMFPNSNSIYLHDTPSKSLFNQEKRAFSHGCIRLEKPRELAHLILKNDKKWTFEKIENAMQSGVEKWYALPQKIPVYIGYFTAWVTKDGTINFYDDVYQRDERLSTMLLEE</sequence>
<dbReference type="EMBL" id="CP092332">
    <property type="protein sequence ID" value="WGK95460.1"/>
    <property type="molecule type" value="Genomic_DNA"/>
</dbReference>
<reference evidence="9 10" key="1">
    <citation type="submission" date="2023-06" db="EMBL/GenBank/DDBJ databases">
        <title>Complete Genome Sequence of Flavobacterium keumense K3R-10.</title>
        <authorList>
            <person name="Jeong H."/>
            <person name="Jhang S.Y."/>
            <person name="Kim J.N."/>
        </authorList>
    </citation>
    <scope>NUCLEOTIDE SEQUENCE [LARGE SCALE GENOMIC DNA]</scope>
    <source>
        <strain evidence="9 10">K3R-10</strain>
    </source>
</reference>
<keyword evidence="3" id="KW-0808">Transferase</keyword>
<dbReference type="Gene3D" id="2.40.440.10">
    <property type="entry name" value="L,D-transpeptidase catalytic domain-like"/>
    <property type="match status" value="1"/>
</dbReference>
<evidence type="ECO:0000256" key="6">
    <source>
        <dbReference type="ARBA" id="ARBA00023316"/>
    </source>
</evidence>
<proteinExistence type="inferred from homology"/>
<dbReference type="PANTHER" id="PTHR41533">
    <property type="entry name" value="L,D-TRANSPEPTIDASE HI_1667-RELATED"/>
    <property type="match status" value="1"/>
</dbReference>
<feature type="active site" description="Nucleophile" evidence="7">
    <location>
        <position position="416"/>
    </location>
</feature>
<name>A0ABY8N734_9FLAO</name>
<evidence type="ECO:0000256" key="4">
    <source>
        <dbReference type="ARBA" id="ARBA00022960"/>
    </source>
</evidence>
<dbReference type="Gene3D" id="1.10.101.10">
    <property type="entry name" value="PGBD-like superfamily/PGBD"/>
    <property type="match status" value="1"/>
</dbReference>
<gene>
    <name evidence="9" type="ORF">MG292_04310</name>
</gene>
<dbReference type="InterPro" id="IPR038063">
    <property type="entry name" value="Transpep_catalytic_dom"/>
</dbReference>
<dbReference type="SUPFAM" id="SSF47090">
    <property type="entry name" value="PGBD-like"/>
    <property type="match status" value="1"/>
</dbReference>
<protein>
    <submittedName>
        <fullName evidence="9">L,D-transpeptidase family protein</fullName>
    </submittedName>
</protein>
<dbReference type="Pfam" id="PF03734">
    <property type="entry name" value="YkuD"/>
    <property type="match status" value="1"/>
</dbReference>
<comment type="pathway">
    <text evidence="1 7">Cell wall biogenesis; peptidoglycan biosynthesis.</text>
</comment>